<comment type="caution">
    <text evidence="1">The sequence shown here is derived from an EMBL/GenBank/DDBJ whole genome shotgun (WGS) entry which is preliminary data.</text>
</comment>
<evidence type="ECO:0000313" key="2">
    <source>
        <dbReference type="Proteomes" id="UP000238375"/>
    </source>
</evidence>
<dbReference type="OrthoDB" id="5413733at2"/>
<dbReference type="RefSeq" id="WP_106140975.1">
    <property type="nucleotide sequence ID" value="NZ_PVTE01000049.1"/>
</dbReference>
<protein>
    <recommendedName>
        <fullName evidence="3">CRISPR-associated protein Cas7</fullName>
    </recommendedName>
</protein>
<evidence type="ECO:0008006" key="3">
    <source>
        <dbReference type="Google" id="ProtNLM"/>
    </source>
</evidence>
<proteinExistence type="predicted"/>
<evidence type="ECO:0000313" key="1">
    <source>
        <dbReference type="EMBL" id="PRY21716.1"/>
    </source>
</evidence>
<dbReference type="AlphaFoldDB" id="A0A2T0RKJ3"/>
<reference evidence="1 2" key="1">
    <citation type="submission" date="2018-03" db="EMBL/GenBank/DDBJ databases">
        <title>Genomic Encyclopedia of Archaeal and Bacterial Type Strains, Phase II (KMG-II): from individual species to whole genera.</title>
        <authorList>
            <person name="Goeker M."/>
        </authorList>
    </citation>
    <scope>NUCLEOTIDE SEQUENCE [LARGE SCALE GENOMIC DNA]</scope>
    <source>
        <strain evidence="1 2">DSM 28354</strain>
    </source>
</reference>
<organism evidence="1 2">
    <name type="scientific">Spirosoma oryzae</name>
    <dbReference type="NCBI Taxonomy" id="1469603"/>
    <lineage>
        <taxon>Bacteria</taxon>
        <taxon>Pseudomonadati</taxon>
        <taxon>Bacteroidota</taxon>
        <taxon>Cytophagia</taxon>
        <taxon>Cytophagales</taxon>
        <taxon>Cytophagaceae</taxon>
        <taxon>Spirosoma</taxon>
    </lineage>
</organism>
<name>A0A2T0RKJ3_9BACT</name>
<accession>A0A2T0RKJ3</accession>
<keyword evidence="2" id="KW-1185">Reference proteome</keyword>
<dbReference type="Proteomes" id="UP000238375">
    <property type="component" value="Unassembled WGS sequence"/>
</dbReference>
<sequence length="350" mass="39442">MKPYLYLRGLKVAEHTVFAVQDGQKNYYDPTFNKRVSYSSGQQVKRSVLDILSETLGEDRAPITFNYEISNKDELGNKEPWSPCDPTYADQLIGGWMRARPGVITLKRRSPLSISAMRPLHPLLVSMTNENLTFDRSEQPDKHPVRVINAAGETLTDEQVQDYLTKKQRTLPRRHWIPDNSRTTGLFVYDIAIDLNRLFSVSVNQHEPELTADSLQKLRDAGWLVSRYGERLIAPATRRAELIPALASALVNWHITSNQARTYSPQTTLAITISDNASHIAGAIRADLDINQNRDNSYRAIPVVEPIEGVDLFTSLVCKGYVADVSGSADAMDQAEQRLIELLSAYNYEH</sequence>
<gene>
    <name evidence="1" type="ORF">CLV58_1494</name>
</gene>
<dbReference type="EMBL" id="PVTE01000049">
    <property type="protein sequence ID" value="PRY21716.1"/>
    <property type="molecule type" value="Genomic_DNA"/>
</dbReference>